<comment type="caution">
    <text evidence="1">The sequence shown here is derived from an EMBL/GenBank/DDBJ whole genome shotgun (WGS) entry which is preliminary data.</text>
</comment>
<gene>
    <name evidence="1" type="ORF">P245_09810</name>
</gene>
<proteinExistence type="predicted"/>
<name>A0A096DUU6_9BURK</name>
<sequence>MAFFIAGQRPSRRGRDHTQWEAWGAFFHACAACYARALESMEMWS</sequence>
<protein>
    <submittedName>
        <fullName evidence="1">Uncharacterized protein</fullName>
    </submittedName>
</protein>
<dbReference type="EMBL" id="AWTN01000084">
    <property type="protein sequence ID" value="KGG93555.1"/>
    <property type="molecule type" value="Genomic_DNA"/>
</dbReference>
<dbReference type="AlphaFoldDB" id="A0A096DUU6"/>
<evidence type="ECO:0000313" key="2">
    <source>
        <dbReference type="Proteomes" id="UP000029567"/>
    </source>
</evidence>
<dbReference type="Proteomes" id="UP000029567">
    <property type="component" value="Unassembled WGS sequence"/>
</dbReference>
<evidence type="ECO:0000313" key="1">
    <source>
        <dbReference type="EMBL" id="KGG93555.1"/>
    </source>
</evidence>
<accession>A0A096DUU6</accession>
<organism evidence="1 2">
    <name type="scientific">Comamonas thiooxydans</name>
    <dbReference type="NCBI Taxonomy" id="363952"/>
    <lineage>
        <taxon>Bacteria</taxon>
        <taxon>Pseudomonadati</taxon>
        <taxon>Pseudomonadota</taxon>
        <taxon>Betaproteobacteria</taxon>
        <taxon>Burkholderiales</taxon>
        <taxon>Comamonadaceae</taxon>
        <taxon>Comamonas</taxon>
    </lineage>
</organism>
<reference evidence="1 2" key="1">
    <citation type="submission" date="2013-09" db="EMBL/GenBank/DDBJ databases">
        <title>High correlation between genotypes and phenotypes of environmental bacteria Comamonas testosteroni strains.</title>
        <authorList>
            <person name="Liu L."/>
            <person name="Zhu W."/>
            <person name="Xia X."/>
            <person name="Xu B."/>
            <person name="Luo M."/>
            <person name="Wang G."/>
        </authorList>
    </citation>
    <scope>NUCLEOTIDE SEQUENCE [LARGE SCALE GENOMIC DNA]</scope>
    <source>
        <strain evidence="1 2">JL14</strain>
    </source>
</reference>